<dbReference type="STRING" id="1183432.AGR3A_Cc370042"/>
<sequence length="106" mass="11885">MQAIVNVRLSAGRSERIRTSDPHVPNVVRYQTALHSVTSGASIDQPPAFDKRHIAFFMTSFLPAARQPRQPLAAKGAGLKNVTKKQLWQEIFVKPHTSPARRRQIC</sequence>
<accession>A0A1S7PZC9</accession>
<protein>
    <submittedName>
        <fullName evidence="1">Uncharacterized protein</fullName>
    </submittedName>
</protein>
<keyword evidence="2" id="KW-1185">Reference proteome</keyword>
<reference evidence="2" key="1">
    <citation type="submission" date="2016-01" db="EMBL/GenBank/DDBJ databases">
        <authorList>
            <person name="Regsiter A."/>
            <person name="william w."/>
        </authorList>
    </citation>
    <scope>NUCLEOTIDE SEQUENCE [LARGE SCALE GENOMIC DNA]</scope>
    <source>
        <strain evidence="2">CFBP 6623</strain>
    </source>
</reference>
<evidence type="ECO:0000313" key="1">
    <source>
        <dbReference type="EMBL" id="CUX28944.1"/>
    </source>
</evidence>
<dbReference type="Proteomes" id="UP000191988">
    <property type="component" value="Unassembled WGS sequence"/>
</dbReference>
<dbReference type="AlphaFoldDB" id="A0A1S7PZC9"/>
<organism evidence="1 2">
    <name type="scientific">Agrobacterium tomkonis CFBP 6623</name>
    <dbReference type="NCBI Taxonomy" id="1183432"/>
    <lineage>
        <taxon>Bacteria</taxon>
        <taxon>Pseudomonadati</taxon>
        <taxon>Pseudomonadota</taxon>
        <taxon>Alphaproteobacteria</taxon>
        <taxon>Hyphomicrobiales</taxon>
        <taxon>Rhizobiaceae</taxon>
        <taxon>Rhizobium/Agrobacterium group</taxon>
        <taxon>Agrobacterium</taxon>
        <taxon>Agrobacterium tumefaciens complex</taxon>
    </lineage>
</organism>
<evidence type="ECO:0000313" key="2">
    <source>
        <dbReference type="Proteomes" id="UP000191988"/>
    </source>
</evidence>
<gene>
    <name evidence="1" type="ORF">AGR3A_Cc370042</name>
</gene>
<proteinExistence type="predicted"/>
<dbReference type="EMBL" id="FBWK01000031">
    <property type="protein sequence ID" value="CUX28944.1"/>
    <property type="molecule type" value="Genomic_DNA"/>
</dbReference>
<name>A0A1S7PZC9_9HYPH</name>
<dbReference type="AntiFam" id="ANF00012">
    <property type="entry name" value="tRNA translation"/>
</dbReference>